<organism evidence="9 10">
    <name type="scientific">Candidatus Fusobacterium pullicola</name>
    <dbReference type="NCBI Taxonomy" id="2838601"/>
    <lineage>
        <taxon>Bacteria</taxon>
        <taxon>Fusobacteriati</taxon>
        <taxon>Fusobacteriota</taxon>
        <taxon>Fusobacteriia</taxon>
        <taxon>Fusobacteriales</taxon>
        <taxon>Fusobacteriaceae</taxon>
        <taxon>Fusobacterium</taxon>
    </lineage>
</organism>
<evidence type="ECO:0000256" key="5">
    <source>
        <dbReference type="ARBA" id="ARBA00023235"/>
    </source>
</evidence>
<dbReference type="GO" id="GO:0008360">
    <property type="term" value="P:regulation of cell shape"/>
    <property type="evidence" value="ECO:0007669"/>
    <property type="project" value="UniProtKB-KW"/>
</dbReference>
<dbReference type="PROSITE" id="PS00923">
    <property type="entry name" value="ASP_GLU_RACEMASE_1"/>
    <property type="match status" value="1"/>
</dbReference>
<feature type="active site" description="Proton donor/acceptor" evidence="8">
    <location>
        <position position="184"/>
    </location>
</feature>
<evidence type="ECO:0000313" key="10">
    <source>
        <dbReference type="Proteomes" id="UP000724657"/>
    </source>
</evidence>
<comment type="pathway">
    <text evidence="8">Cell wall biogenesis; peptidoglycan biosynthesis.</text>
</comment>
<evidence type="ECO:0000256" key="1">
    <source>
        <dbReference type="ARBA" id="ARBA00001602"/>
    </source>
</evidence>
<dbReference type="InterPro" id="IPR015942">
    <property type="entry name" value="Asp/Glu/hydantoin_racemase"/>
</dbReference>
<evidence type="ECO:0000256" key="7">
    <source>
        <dbReference type="ARBA" id="ARBA00070053"/>
    </source>
</evidence>
<protein>
    <recommendedName>
        <fullName evidence="7 8">Glutamate racemase</fullName>
        <ecNumber evidence="2 8">5.1.1.3</ecNumber>
    </recommendedName>
</protein>
<evidence type="ECO:0000256" key="4">
    <source>
        <dbReference type="ARBA" id="ARBA00022984"/>
    </source>
</evidence>
<comment type="catalytic activity">
    <reaction evidence="1 8">
        <text>L-glutamate = D-glutamate</text>
        <dbReference type="Rhea" id="RHEA:12813"/>
        <dbReference type="ChEBI" id="CHEBI:29985"/>
        <dbReference type="ChEBI" id="CHEBI:29986"/>
        <dbReference type="EC" id="5.1.1.3"/>
    </reaction>
</comment>
<name>A0A9E2KYM3_9FUSO</name>
<keyword evidence="4 8" id="KW-0573">Peptidoglycan synthesis</keyword>
<dbReference type="AlphaFoldDB" id="A0A9E2KYM3"/>
<feature type="binding site" evidence="8">
    <location>
        <begin position="43"/>
        <end position="44"/>
    </location>
    <ligand>
        <name>substrate</name>
    </ligand>
</feature>
<dbReference type="HAMAP" id="MF_00258">
    <property type="entry name" value="Glu_racemase"/>
    <property type="match status" value="1"/>
</dbReference>
<evidence type="ECO:0000256" key="8">
    <source>
        <dbReference type="HAMAP-Rule" id="MF_00258"/>
    </source>
</evidence>
<evidence type="ECO:0000256" key="6">
    <source>
        <dbReference type="ARBA" id="ARBA00023316"/>
    </source>
</evidence>
<dbReference type="InterPro" id="IPR004391">
    <property type="entry name" value="Glu_race"/>
</dbReference>
<dbReference type="Proteomes" id="UP000724657">
    <property type="component" value="Unassembled WGS sequence"/>
</dbReference>
<reference evidence="9" key="2">
    <citation type="submission" date="2021-04" db="EMBL/GenBank/DDBJ databases">
        <authorList>
            <person name="Gilroy R."/>
        </authorList>
    </citation>
    <scope>NUCLEOTIDE SEQUENCE</scope>
    <source>
        <strain evidence="9">A6-441</strain>
    </source>
</reference>
<feature type="binding site" evidence="8">
    <location>
        <begin position="75"/>
        <end position="76"/>
    </location>
    <ligand>
        <name>substrate</name>
    </ligand>
</feature>
<dbReference type="NCBIfam" id="TIGR00067">
    <property type="entry name" value="glut_race"/>
    <property type="match status" value="1"/>
</dbReference>
<sequence length="263" mass="29458">MNNNSNIGVFDSGVGGTTVLKEILKVLPHENILYYGDSGNAPYGQKSTEEIQKLCCRILDFFIANNCKAVVVACNTATAAALDKLKNTYSIPIIGVISAGVKGALKVTKNNRINILATPFTVDSNAYIKELRKHFKSFKITQEGCPEFCPMIEIGWETHPDRYDILKSHISHLSQEADTLILGCTHYPIIKNDIERFFSGNIVDPARETALELYSLLRLNDLLNTSSKIGKVEFFVTGDKKLFKKIAEQFLEFEIKNIYQIDK</sequence>
<dbReference type="Gene3D" id="3.40.50.1860">
    <property type="match status" value="2"/>
</dbReference>
<keyword evidence="6 8" id="KW-0961">Cell wall biogenesis/degradation</keyword>
<dbReference type="PANTHER" id="PTHR21198">
    <property type="entry name" value="GLUTAMATE RACEMASE"/>
    <property type="match status" value="1"/>
</dbReference>
<comment type="similarity">
    <text evidence="8">Belongs to the aspartate/glutamate racemases family.</text>
</comment>
<evidence type="ECO:0000256" key="3">
    <source>
        <dbReference type="ARBA" id="ARBA00022960"/>
    </source>
</evidence>
<feature type="binding site" evidence="8">
    <location>
        <begin position="185"/>
        <end position="186"/>
    </location>
    <ligand>
        <name>substrate</name>
    </ligand>
</feature>
<dbReference type="GO" id="GO:0009252">
    <property type="term" value="P:peptidoglycan biosynthetic process"/>
    <property type="evidence" value="ECO:0007669"/>
    <property type="project" value="UniProtKB-UniRule"/>
</dbReference>
<feature type="active site" description="Proton donor/acceptor" evidence="8">
    <location>
        <position position="74"/>
    </location>
</feature>
<dbReference type="FunFam" id="3.40.50.1860:FF:000002">
    <property type="entry name" value="Glutamate racemase"/>
    <property type="match status" value="1"/>
</dbReference>
<dbReference type="PROSITE" id="PS00924">
    <property type="entry name" value="ASP_GLU_RACEMASE_2"/>
    <property type="match status" value="1"/>
</dbReference>
<feature type="binding site" evidence="8">
    <location>
        <begin position="11"/>
        <end position="12"/>
    </location>
    <ligand>
        <name>substrate</name>
    </ligand>
</feature>
<evidence type="ECO:0000256" key="2">
    <source>
        <dbReference type="ARBA" id="ARBA00013090"/>
    </source>
</evidence>
<dbReference type="EC" id="5.1.1.3" evidence="2 8"/>
<dbReference type="InterPro" id="IPR018187">
    <property type="entry name" value="Asp/Glu_racemase_AS_1"/>
</dbReference>
<dbReference type="EMBL" id="JAHLFN010000039">
    <property type="protein sequence ID" value="MBU3842242.1"/>
    <property type="molecule type" value="Genomic_DNA"/>
</dbReference>
<evidence type="ECO:0000313" key="9">
    <source>
        <dbReference type="EMBL" id="MBU3842242.1"/>
    </source>
</evidence>
<gene>
    <name evidence="8 9" type="primary">murI</name>
    <name evidence="9" type="ORF">IAA47_04560</name>
</gene>
<dbReference type="GO" id="GO:0008881">
    <property type="term" value="F:glutamate racemase activity"/>
    <property type="evidence" value="ECO:0007669"/>
    <property type="project" value="UniProtKB-UniRule"/>
</dbReference>
<dbReference type="PANTHER" id="PTHR21198:SF2">
    <property type="entry name" value="GLUTAMATE RACEMASE"/>
    <property type="match status" value="1"/>
</dbReference>
<keyword evidence="5 8" id="KW-0413">Isomerase</keyword>
<comment type="function">
    <text evidence="8">Provides the (R)-glutamate required for cell wall biosynthesis.</text>
</comment>
<accession>A0A9E2KYM3</accession>
<dbReference type="SUPFAM" id="SSF53681">
    <property type="entry name" value="Aspartate/glutamate racemase"/>
    <property type="match status" value="2"/>
</dbReference>
<proteinExistence type="inferred from homology"/>
<dbReference type="InterPro" id="IPR033134">
    <property type="entry name" value="Asp/Glu_racemase_AS_2"/>
</dbReference>
<dbReference type="Pfam" id="PF01177">
    <property type="entry name" value="Asp_Glu_race"/>
    <property type="match status" value="1"/>
</dbReference>
<reference evidence="9" key="1">
    <citation type="journal article" date="2021" name="PeerJ">
        <title>Extensive microbial diversity within the chicken gut microbiome revealed by metagenomics and culture.</title>
        <authorList>
            <person name="Gilroy R."/>
            <person name="Ravi A."/>
            <person name="Getino M."/>
            <person name="Pursley I."/>
            <person name="Horton D.L."/>
            <person name="Alikhan N.F."/>
            <person name="Baker D."/>
            <person name="Gharbi K."/>
            <person name="Hall N."/>
            <person name="Watson M."/>
            <person name="Adriaenssens E.M."/>
            <person name="Foster-Nyarko E."/>
            <person name="Jarju S."/>
            <person name="Secka A."/>
            <person name="Antonio M."/>
            <person name="Oren A."/>
            <person name="Chaudhuri R.R."/>
            <person name="La Ragione R."/>
            <person name="Hildebrand F."/>
            <person name="Pallen M.J."/>
        </authorList>
    </citation>
    <scope>NUCLEOTIDE SEQUENCE</scope>
    <source>
        <strain evidence="9">A6-441</strain>
    </source>
</reference>
<comment type="caution">
    <text evidence="9">The sequence shown here is derived from an EMBL/GenBank/DDBJ whole genome shotgun (WGS) entry which is preliminary data.</text>
</comment>
<dbReference type="GO" id="GO:0071555">
    <property type="term" value="P:cell wall organization"/>
    <property type="evidence" value="ECO:0007669"/>
    <property type="project" value="UniProtKB-KW"/>
</dbReference>
<keyword evidence="3 8" id="KW-0133">Cell shape</keyword>
<dbReference type="InterPro" id="IPR001920">
    <property type="entry name" value="Asp/Glu_race"/>
</dbReference>